<dbReference type="OMA" id="LASTCRW"/>
<dbReference type="PANTHER" id="PTHR28601">
    <property type="entry name" value="COILED-COIL DOMAIN-CONTAINING PROTEIN 24"/>
    <property type="match status" value="1"/>
</dbReference>
<reference evidence="2 3" key="1">
    <citation type="journal article" date="2013" name="Nature">
        <title>Insights into bilaterian evolution from three spiralian genomes.</title>
        <authorList>
            <person name="Simakov O."/>
            <person name="Marletaz F."/>
            <person name="Cho S.J."/>
            <person name="Edsinger-Gonzales E."/>
            <person name="Havlak P."/>
            <person name="Hellsten U."/>
            <person name="Kuo D.H."/>
            <person name="Larsson T."/>
            <person name="Lv J."/>
            <person name="Arendt D."/>
            <person name="Savage R."/>
            <person name="Osoegawa K."/>
            <person name="de Jong P."/>
            <person name="Grimwood J."/>
            <person name="Chapman J.A."/>
            <person name="Shapiro H."/>
            <person name="Aerts A."/>
            <person name="Otillar R.P."/>
            <person name="Terry A.Y."/>
            <person name="Boore J.L."/>
            <person name="Grigoriev I.V."/>
            <person name="Lindberg D.R."/>
            <person name="Seaver E.C."/>
            <person name="Weisblat D.A."/>
            <person name="Putnam N.H."/>
            <person name="Rokhsar D.S."/>
        </authorList>
    </citation>
    <scope>NUCLEOTIDE SEQUENCE [LARGE SCALE GENOMIC DNA]</scope>
</reference>
<name>V4AH48_LOTGI</name>
<dbReference type="PANTHER" id="PTHR28601:SF1">
    <property type="entry name" value="COILED-COIL DOMAIN-CONTAINING PROTEIN 24"/>
    <property type="match status" value="1"/>
</dbReference>
<protein>
    <recommendedName>
        <fullName evidence="4">Coiled-coil domain-containing protein 24</fullName>
    </recommendedName>
</protein>
<dbReference type="InterPro" id="IPR031367">
    <property type="entry name" value="CCDC24"/>
</dbReference>
<dbReference type="OrthoDB" id="6022633at2759"/>
<dbReference type="Pfam" id="PF15669">
    <property type="entry name" value="CCDC24"/>
    <property type="match status" value="1"/>
</dbReference>
<dbReference type="HOGENOM" id="CLU_776885_0_0_1"/>
<evidence type="ECO:0000313" key="3">
    <source>
        <dbReference type="Proteomes" id="UP000030746"/>
    </source>
</evidence>
<accession>V4AH48</accession>
<dbReference type="KEGG" id="lgi:LOTGIDRAFT_237762"/>
<dbReference type="Proteomes" id="UP000030746">
    <property type="component" value="Unassembled WGS sequence"/>
</dbReference>
<gene>
    <name evidence="2" type="ORF">LOTGIDRAFT_237762</name>
</gene>
<dbReference type="RefSeq" id="XP_009046012.1">
    <property type="nucleotide sequence ID" value="XM_009047764.1"/>
</dbReference>
<feature type="compositionally biased region" description="Polar residues" evidence="1">
    <location>
        <begin position="119"/>
        <end position="134"/>
    </location>
</feature>
<dbReference type="STRING" id="225164.V4AH48"/>
<keyword evidence="3" id="KW-1185">Reference proteome</keyword>
<sequence>MDDMVAYDPPESLWRLIEDHISPHENEEIRRMLGESLIEQSIDLHQEVEMLLDIWRSVREESESKVKPVELPEPPEIRDRLIKEILFFINGVKEKAALNGFDPEKVVSGHNKDVISYALKTQGTTSRPGTPRSTDSGRETPLIPSDKRLYEETEVKRDVISMNDKLNFLQFDQVVESLRSHLEKEVEQLLLDTQYIQQCIDTESAFPGTGDSIEREPTLTELKEERSLLEKELIPDIQVKPRNHLASPSSKTRPNVHVITSKPSPMKASHSISSTVSNLPQLPHKKFLHEQLKFKPGANTSRLKVVPVSKVIDRYGECSRLKLTPSPPSSDRSVTPERPSSAARFRRMVLECREGD</sequence>
<feature type="region of interest" description="Disordered" evidence="1">
    <location>
        <begin position="119"/>
        <end position="143"/>
    </location>
</feature>
<proteinExistence type="predicted"/>
<dbReference type="EMBL" id="KB200049">
    <property type="protein sequence ID" value="ESP03339.1"/>
    <property type="molecule type" value="Genomic_DNA"/>
</dbReference>
<evidence type="ECO:0008006" key="4">
    <source>
        <dbReference type="Google" id="ProtNLM"/>
    </source>
</evidence>
<feature type="region of interest" description="Disordered" evidence="1">
    <location>
        <begin position="322"/>
        <end position="345"/>
    </location>
</feature>
<evidence type="ECO:0000313" key="2">
    <source>
        <dbReference type="EMBL" id="ESP03339.1"/>
    </source>
</evidence>
<evidence type="ECO:0000256" key="1">
    <source>
        <dbReference type="SAM" id="MobiDB-lite"/>
    </source>
</evidence>
<dbReference type="GeneID" id="20250548"/>
<organism evidence="2 3">
    <name type="scientific">Lottia gigantea</name>
    <name type="common">Giant owl limpet</name>
    <dbReference type="NCBI Taxonomy" id="225164"/>
    <lineage>
        <taxon>Eukaryota</taxon>
        <taxon>Metazoa</taxon>
        <taxon>Spiralia</taxon>
        <taxon>Lophotrochozoa</taxon>
        <taxon>Mollusca</taxon>
        <taxon>Gastropoda</taxon>
        <taxon>Patellogastropoda</taxon>
        <taxon>Lottioidea</taxon>
        <taxon>Lottiidae</taxon>
        <taxon>Lottia</taxon>
    </lineage>
</organism>
<dbReference type="AlphaFoldDB" id="V4AH48"/>
<dbReference type="CTD" id="20250548"/>